<evidence type="ECO:0000313" key="4">
    <source>
        <dbReference type="Proteomes" id="UP000602647"/>
    </source>
</evidence>
<dbReference type="Gene3D" id="3.40.50.300">
    <property type="entry name" value="P-loop containing nucleotide triphosphate hydrolases"/>
    <property type="match status" value="1"/>
</dbReference>
<dbReference type="GO" id="GO:0006302">
    <property type="term" value="P:double-strand break repair"/>
    <property type="evidence" value="ECO:0007669"/>
    <property type="project" value="InterPro"/>
</dbReference>
<dbReference type="EMBL" id="JACRYT010000063">
    <property type="protein sequence ID" value="MBC6681450.1"/>
    <property type="molecule type" value="Genomic_DNA"/>
</dbReference>
<protein>
    <submittedName>
        <fullName evidence="3">AAA family ATPase</fullName>
    </submittedName>
</protein>
<name>A0A923NNZ8_9FIRM</name>
<feature type="domain" description="Rad50/SbcC-type AAA" evidence="2">
    <location>
        <begin position="5"/>
        <end position="279"/>
    </location>
</feature>
<dbReference type="RefSeq" id="WP_187304529.1">
    <property type="nucleotide sequence ID" value="NZ_JACRYT010000063.1"/>
</dbReference>
<keyword evidence="4" id="KW-1185">Reference proteome</keyword>
<dbReference type="GO" id="GO:0016887">
    <property type="term" value="F:ATP hydrolysis activity"/>
    <property type="evidence" value="ECO:0007669"/>
    <property type="project" value="InterPro"/>
</dbReference>
<comment type="caution">
    <text evidence="3">The sequence shown here is derived from an EMBL/GenBank/DDBJ whole genome shotgun (WGS) entry which is preliminary data.</text>
</comment>
<gene>
    <name evidence="3" type="ORF">H9L42_16720</name>
</gene>
<accession>A0A923NNZ8</accession>
<evidence type="ECO:0000313" key="3">
    <source>
        <dbReference type="EMBL" id="MBC6681450.1"/>
    </source>
</evidence>
<dbReference type="InterPro" id="IPR038729">
    <property type="entry name" value="Rad50/SbcC_AAA"/>
</dbReference>
<dbReference type="Pfam" id="PF13476">
    <property type="entry name" value="AAA_23"/>
    <property type="match status" value="1"/>
</dbReference>
<evidence type="ECO:0000256" key="1">
    <source>
        <dbReference type="SAM" id="Coils"/>
    </source>
</evidence>
<evidence type="ECO:0000259" key="2">
    <source>
        <dbReference type="Pfam" id="PF13476"/>
    </source>
</evidence>
<proteinExistence type="predicted"/>
<sequence length="307" mass="35135">MKTTKIKIKNLFGIAETELDGSSVEITGTNGSGKTSVIDAIRYGLTNQSERDYIIRKGASEGEILIETDTGLYIDRKKRTDKADYKSVKEGGKEVSGPESMLKQLFTPLQLDPVAFIGMNKQEQNRIILDLIEFDWDLNWIREQFGEIPEGVNYDQNILQVLHDIQADNSVYFQTRQDINRDLKNKRAFIEEIASDIPAEYDADRWERYDLGEAYRKLEGIREENSRIERAKVFKDSYDNKLRGLEADREIQVSAEEKTIAAEREGLISTIERLKAEIRAADEKLGGLDRKLQDKIALADSQYEAKK</sequence>
<dbReference type="Proteomes" id="UP000602647">
    <property type="component" value="Unassembled WGS sequence"/>
</dbReference>
<feature type="non-terminal residue" evidence="3">
    <location>
        <position position="307"/>
    </location>
</feature>
<organism evidence="3 4">
    <name type="scientific">Zhenpiania hominis</name>
    <dbReference type="NCBI Taxonomy" id="2763644"/>
    <lineage>
        <taxon>Bacteria</taxon>
        <taxon>Bacillati</taxon>
        <taxon>Bacillota</taxon>
        <taxon>Clostridia</taxon>
        <taxon>Peptostreptococcales</taxon>
        <taxon>Anaerovoracaceae</taxon>
        <taxon>Zhenpiania</taxon>
    </lineage>
</organism>
<dbReference type="InterPro" id="IPR027417">
    <property type="entry name" value="P-loop_NTPase"/>
</dbReference>
<keyword evidence="1" id="KW-0175">Coiled coil</keyword>
<dbReference type="SUPFAM" id="SSF52540">
    <property type="entry name" value="P-loop containing nucleoside triphosphate hydrolases"/>
    <property type="match status" value="1"/>
</dbReference>
<dbReference type="AlphaFoldDB" id="A0A923NNZ8"/>
<feature type="coiled-coil region" evidence="1">
    <location>
        <begin position="264"/>
        <end position="291"/>
    </location>
</feature>
<reference evidence="3" key="1">
    <citation type="submission" date="2020-08" db="EMBL/GenBank/DDBJ databases">
        <title>Genome public.</title>
        <authorList>
            <person name="Liu C."/>
            <person name="Sun Q."/>
        </authorList>
    </citation>
    <scope>NUCLEOTIDE SEQUENCE</scope>
    <source>
        <strain evidence="3">BX12</strain>
    </source>
</reference>